<dbReference type="InterPro" id="IPR000740">
    <property type="entry name" value="GrpE"/>
</dbReference>
<dbReference type="PRINTS" id="PR00773">
    <property type="entry name" value="GRPEPROTEIN"/>
</dbReference>
<protein>
    <recommendedName>
        <fullName evidence="8 10">Protein GrpE</fullName>
    </recommendedName>
    <alternativeName>
        <fullName evidence="9 10">HSP-70 cofactor</fullName>
    </alternativeName>
</protein>
<dbReference type="Gene3D" id="2.30.22.10">
    <property type="entry name" value="Head domain of nucleotide exchange factor GrpE"/>
    <property type="match status" value="1"/>
</dbReference>
<evidence type="ECO:0000256" key="5">
    <source>
        <dbReference type="ARBA" id="ARBA00023016"/>
    </source>
</evidence>
<dbReference type="GO" id="GO:0000774">
    <property type="term" value="F:adenyl-nucleotide exchange factor activity"/>
    <property type="evidence" value="ECO:0007669"/>
    <property type="project" value="InterPro"/>
</dbReference>
<comment type="function">
    <text evidence="7 10">Participates actively in the response to hyperosmotic and heat shock by preventing the aggregation of stress-denatured proteins, in association with DnaK and GrpE. It is the nucleotide exchange factor for DnaK and may function as a thermosensor. Unfolded proteins bind initially to DnaJ; upon interaction with the DnaJ-bound protein, DnaK hydrolyzes its bound ATP, resulting in the formation of a stable complex. GrpE releases ADP from DnaK; ATP binding to DnaK triggers the release of the substrate protein, thus completing the reaction cycle. Several rounds of ATP-dependent interactions between DnaJ, DnaK and GrpE are required for fully efficient folding.</text>
</comment>
<dbReference type="HAMAP" id="MF_01151">
    <property type="entry name" value="GrpE"/>
    <property type="match status" value="1"/>
</dbReference>
<dbReference type="Pfam" id="PF01025">
    <property type="entry name" value="GrpE"/>
    <property type="match status" value="1"/>
</dbReference>
<keyword evidence="5 10" id="KW-0346">Stress response</keyword>
<dbReference type="KEGG" id="toc:Toce_0908"/>
<dbReference type="GO" id="GO:0005737">
    <property type="term" value="C:cytoplasm"/>
    <property type="evidence" value="ECO:0007669"/>
    <property type="project" value="UniProtKB-SubCell"/>
</dbReference>
<comment type="subcellular location">
    <subcellularLocation>
        <location evidence="1 10">Cytoplasm</location>
    </subcellularLocation>
</comment>
<dbReference type="Proteomes" id="UP000000272">
    <property type="component" value="Chromosome"/>
</dbReference>
<keyword evidence="14" id="KW-1185">Reference proteome</keyword>
<evidence type="ECO:0000256" key="11">
    <source>
        <dbReference type="RuleBase" id="RU004478"/>
    </source>
</evidence>
<organism evidence="13 14">
    <name type="scientific">Thermosediminibacter oceani (strain ATCC BAA-1034 / DSM 16646 / JW/IW-1228P)</name>
    <dbReference type="NCBI Taxonomy" id="555079"/>
    <lineage>
        <taxon>Bacteria</taxon>
        <taxon>Bacillati</taxon>
        <taxon>Bacillota</taxon>
        <taxon>Clostridia</taxon>
        <taxon>Thermosediminibacterales</taxon>
        <taxon>Thermosediminibacteraceae</taxon>
        <taxon>Thermosediminibacter</taxon>
    </lineage>
</organism>
<dbReference type="PANTHER" id="PTHR21237:SF23">
    <property type="entry name" value="GRPE PROTEIN HOMOLOG, MITOCHONDRIAL"/>
    <property type="match status" value="1"/>
</dbReference>
<proteinExistence type="inferred from homology"/>
<dbReference type="eggNOG" id="COG0576">
    <property type="taxonomic scope" value="Bacteria"/>
</dbReference>
<dbReference type="CDD" id="cd00446">
    <property type="entry name" value="GrpE"/>
    <property type="match status" value="1"/>
</dbReference>
<dbReference type="OrthoDB" id="9812586at2"/>
<evidence type="ECO:0000313" key="14">
    <source>
        <dbReference type="Proteomes" id="UP000000272"/>
    </source>
</evidence>
<keyword evidence="4 10" id="KW-0963">Cytoplasm</keyword>
<dbReference type="PANTHER" id="PTHR21237">
    <property type="entry name" value="GRPE PROTEIN"/>
    <property type="match status" value="1"/>
</dbReference>
<evidence type="ECO:0000256" key="9">
    <source>
        <dbReference type="ARBA" id="ARBA00076414"/>
    </source>
</evidence>
<dbReference type="InterPro" id="IPR009012">
    <property type="entry name" value="GrpE_head"/>
</dbReference>
<dbReference type="HOGENOM" id="CLU_057217_5_2_9"/>
<name>D9S2P3_THEOJ</name>
<evidence type="ECO:0000256" key="2">
    <source>
        <dbReference type="ARBA" id="ARBA00009054"/>
    </source>
</evidence>
<accession>D9S2P3</accession>
<comment type="similarity">
    <text evidence="2 10 11">Belongs to the GrpE family.</text>
</comment>
<dbReference type="GO" id="GO:0006457">
    <property type="term" value="P:protein folding"/>
    <property type="evidence" value="ECO:0007669"/>
    <property type="project" value="InterPro"/>
</dbReference>
<dbReference type="EMBL" id="CP002131">
    <property type="protein sequence ID" value="ADL07670.1"/>
    <property type="molecule type" value="Genomic_DNA"/>
</dbReference>
<gene>
    <name evidence="10" type="primary">grpE</name>
    <name evidence="13" type="ordered locus">Toce_0908</name>
</gene>
<dbReference type="FunFam" id="2.30.22.10:FF:000001">
    <property type="entry name" value="Protein GrpE"/>
    <property type="match status" value="1"/>
</dbReference>
<dbReference type="GO" id="GO:0051082">
    <property type="term" value="F:unfolded protein binding"/>
    <property type="evidence" value="ECO:0007669"/>
    <property type="project" value="TreeGrafter"/>
</dbReference>
<comment type="subunit">
    <text evidence="3 10">Homodimer.</text>
</comment>
<dbReference type="SUPFAM" id="SSF51064">
    <property type="entry name" value="Head domain of nucleotide exchange factor GrpE"/>
    <property type="match status" value="1"/>
</dbReference>
<dbReference type="InterPro" id="IPR013805">
    <property type="entry name" value="GrpE_CC"/>
</dbReference>
<evidence type="ECO:0000256" key="10">
    <source>
        <dbReference type="HAMAP-Rule" id="MF_01151"/>
    </source>
</evidence>
<dbReference type="GO" id="GO:0051087">
    <property type="term" value="F:protein-folding chaperone binding"/>
    <property type="evidence" value="ECO:0007669"/>
    <property type="project" value="InterPro"/>
</dbReference>
<evidence type="ECO:0000256" key="8">
    <source>
        <dbReference type="ARBA" id="ARBA00072274"/>
    </source>
</evidence>
<evidence type="ECO:0000256" key="7">
    <source>
        <dbReference type="ARBA" id="ARBA00053401"/>
    </source>
</evidence>
<feature type="region of interest" description="Disordered" evidence="12">
    <location>
        <begin position="1"/>
        <end position="41"/>
    </location>
</feature>
<evidence type="ECO:0000256" key="3">
    <source>
        <dbReference type="ARBA" id="ARBA00011738"/>
    </source>
</evidence>
<evidence type="ECO:0000256" key="12">
    <source>
        <dbReference type="SAM" id="MobiDB-lite"/>
    </source>
</evidence>
<dbReference type="STRING" id="555079.Toce_0908"/>
<dbReference type="Gene3D" id="3.90.20.20">
    <property type="match status" value="1"/>
</dbReference>
<evidence type="ECO:0000256" key="6">
    <source>
        <dbReference type="ARBA" id="ARBA00023186"/>
    </source>
</evidence>
<evidence type="ECO:0000313" key="13">
    <source>
        <dbReference type="EMBL" id="ADL07670.1"/>
    </source>
</evidence>
<keyword evidence="6 10" id="KW-0143">Chaperone</keyword>
<evidence type="ECO:0000256" key="4">
    <source>
        <dbReference type="ARBA" id="ARBA00022490"/>
    </source>
</evidence>
<sequence length="189" mass="21972">MTEKPNENLECESAPENDEAKSQEGAISDSEHENVSETEELKKALEEKEKEAAEYKERWMKALADYDNLKKRFQKEIEEIHLYAGEQLIKDILPVLDNFERALNSIKDTESSTYDGVKLIYNQMKNVLNKYGVREIEAEGKPFDPHFHEAMMKVESDEYETDTVVEVFQKGYTYHSKVIRPCLVKVAKK</sequence>
<feature type="compositionally biased region" description="Basic and acidic residues" evidence="12">
    <location>
        <begin position="29"/>
        <end position="41"/>
    </location>
</feature>
<dbReference type="AlphaFoldDB" id="D9S2P3"/>
<evidence type="ECO:0000256" key="1">
    <source>
        <dbReference type="ARBA" id="ARBA00004496"/>
    </source>
</evidence>
<dbReference type="GO" id="GO:0042803">
    <property type="term" value="F:protein homodimerization activity"/>
    <property type="evidence" value="ECO:0007669"/>
    <property type="project" value="InterPro"/>
</dbReference>
<dbReference type="SUPFAM" id="SSF58014">
    <property type="entry name" value="Coiled-coil domain of nucleotide exchange factor GrpE"/>
    <property type="match status" value="1"/>
</dbReference>
<dbReference type="NCBIfam" id="NF010738">
    <property type="entry name" value="PRK14140.1"/>
    <property type="match status" value="1"/>
</dbReference>
<reference evidence="13 14" key="1">
    <citation type="journal article" date="2010" name="Stand. Genomic Sci.">
        <title>Complete genome sequence of Thermosediminibacter oceani type strain (JW/IW-1228P).</title>
        <authorList>
            <person name="Pitluck S."/>
            <person name="Yasawong M."/>
            <person name="Munk C."/>
            <person name="Nolan M."/>
            <person name="Lapidus A."/>
            <person name="Lucas S."/>
            <person name="Glavina Del Rio T."/>
            <person name="Tice H."/>
            <person name="Cheng J.F."/>
            <person name="Bruce D."/>
            <person name="Detter C."/>
            <person name="Tapia R."/>
            <person name="Han C."/>
            <person name="Goodwin L."/>
            <person name="Liolios K."/>
            <person name="Ivanova N."/>
            <person name="Mavromatis K."/>
            <person name="Mikhailova N."/>
            <person name="Pati A."/>
            <person name="Chen A."/>
            <person name="Palaniappan K."/>
            <person name="Land M."/>
            <person name="Hauser L."/>
            <person name="Chang Y.J."/>
            <person name="Jeffries C.D."/>
            <person name="Rohde M."/>
            <person name="Spring S."/>
            <person name="Sikorski J."/>
            <person name="Goker M."/>
            <person name="Woyke T."/>
            <person name="Bristow J."/>
            <person name="Eisen J.A."/>
            <person name="Markowitz V."/>
            <person name="Hugenholtz P."/>
            <person name="Kyrpides N.C."/>
            <person name="Klenk H.P."/>
        </authorList>
    </citation>
    <scope>NUCLEOTIDE SEQUENCE [LARGE SCALE GENOMIC DNA]</scope>
    <source>
        <strain evidence="14">ATCC BAA-1034 / DSM 16646 / JW/IW-1228P</strain>
    </source>
</reference>